<feature type="repeat" description="WD" evidence="1">
    <location>
        <begin position="277"/>
        <end position="309"/>
    </location>
</feature>
<dbReference type="SMART" id="SM00320">
    <property type="entry name" value="WD40"/>
    <property type="match status" value="4"/>
</dbReference>
<evidence type="ECO:0000313" key="2">
    <source>
        <dbReference type="EMBL" id="GAV46551.1"/>
    </source>
</evidence>
<dbReference type="Pfam" id="PF00400">
    <property type="entry name" value="WD40"/>
    <property type="match status" value="3"/>
</dbReference>
<dbReference type="InterPro" id="IPR036322">
    <property type="entry name" value="WD40_repeat_dom_sf"/>
</dbReference>
<dbReference type="PANTHER" id="PTHR46202">
    <property type="entry name" value="DNA EXCISION REPAIR PROTEIN ERCC-8"/>
    <property type="match status" value="1"/>
</dbReference>
<dbReference type="Gene3D" id="2.130.10.10">
    <property type="entry name" value="YVTN repeat-like/Quinoprotein amine dehydrogenase"/>
    <property type="match status" value="1"/>
</dbReference>
<comment type="caution">
    <text evidence="2">The sequence shown here is derived from an EMBL/GenBank/DDBJ whole genome shotgun (WGS) entry which is preliminary data.</text>
</comment>
<dbReference type="AlphaFoldDB" id="A0A1Q2ZSV7"/>
<dbReference type="SUPFAM" id="SSF50978">
    <property type="entry name" value="WD40 repeat-like"/>
    <property type="match status" value="1"/>
</dbReference>
<gene>
    <name evidence="2" type="ORF">ZYGR_0A01430</name>
</gene>
<dbReference type="GO" id="GO:0031464">
    <property type="term" value="C:Cul4A-RING E3 ubiquitin ligase complex"/>
    <property type="evidence" value="ECO:0007669"/>
    <property type="project" value="TreeGrafter"/>
</dbReference>
<dbReference type="eggNOG" id="KOG4155">
    <property type="taxonomic scope" value="Eukaryota"/>
</dbReference>
<feature type="repeat" description="WD" evidence="1">
    <location>
        <begin position="142"/>
        <end position="184"/>
    </location>
</feature>
<feature type="repeat" description="WD" evidence="1">
    <location>
        <begin position="246"/>
        <end position="268"/>
    </location>
</feature>
<dbReference type="InterPro" id="IPR001680">
    <property type="entry name" value="WD40_rpt"/>
</dbReference>
<dbReference type="GO" id="GO:0000109">
    <property type="term" value="C:nucleotide-excision repair complex"/>
    <property type="evidence" value="ECO:0007669"/>
    <property type="project" value="TreeGrafter"/>
</dbReference>
<dbReference type="InterPro" id="IPR042238">
    <property type="entry name" value="Rad28/ERCC8/Ckn1/ATCSA-1"/>
</dbReference>
<dbReference type="PROSITE" id="PS50294">
    <property type="entry name" value="WD_REPEATS_REGION"/>
    <property type="match status" value="1"/>
</dbReference>
<dbReference type="GO" id="GO:0000209">
    <property type="term" value="P:protein polyubiquitination"/>
    <property type="evidence" value="ECO:0007669"/>
    <property type="project" value="TreeGrafter"/>
</dbReference>
<dbReference type="InterPro" id="IPR015943">
    <property type="entry name" value="WD40/YVTN_repeat-like_dom_sf"/>
</dbReference>
<dbReference type="PROSITE" id="PS50082">
    <property type="entry name" value="WD_REPEATS_2"/>
    <property type="match status" value="3"/>
</dbReference>
<protein>
    <submittedName>
        <fullName evidence="2">Uncharacterized protein</fullName>
    </submittedName>
</protein>
<sequence>MNTCLLKYQLNSIGSNYLNHLSVQHEFEKMVESESPRKYQYSKSKIGGTSCLQIDPNTGKFLLACGNDGSLGIWSLDDRCQDDELYCKRIKFSARTGSNDEPIAIPTNKNAQMVHSFETRKNRFRLYRQSSSPLAPAQSQSRPGHRYGIRSCQWFKLDNGMFFTGSNDLSVQLWDTNSLEAVHSVDVGHRVNQIDTTDHCIVVATEDGYPRLIDLRNPTGITHLGSGTMPHEMLTVHCNPQKTHIVATGDSNGSIKLWDLRKRNQLLMEVYHDTPRKRAHLSYCQDLAWNSNGSQLASVGADGRIYIWSPFNQSHRASQVGPHDLPRTRHLRRTSQRLLWSENYILCNTDYGEIQLLDPVHKKLWTKIEDPEPTSSTSSTTQFSGMALQDKLSNGMGLRLYLSTGNSIYEHTS</sequence>
<dbReference type="GO" id="GO:0043161">
    <property type="term" value="P:proteasome-mediated ubiquitin-dependent protein catabolic process"/>
    <property type="evidence" value="ECO:0007669"/>
    <property type="project" value="TreeGrafter"/>
</dbReference>
<evidence type="ECO:0000313" key="3">
    <source>
        <dbReference type="Proteomes" id="UP000187013"/>
    </source>
</evidence>
<dbReference type="Proteomes" id="UP000187013">
    <property type="component" value="Unassembled WGS sequence"/>
</dbReference>
<proteinExistence type="predicted"/>
<organism evidence="2 3">
    <name type="scientific">Zygosaccharomyces rouxii</name>
    <dbReference type="NCBI Taxonomy" id="4956"/>
    <lineage>
        <taxon>Eukaryota</taxon>
        <taxon>Fungi</taxon>
        <taxon>Dikarya</taxon>
        <taxon>Ascomycota</taxon>
        <taxon>Saccharomycotina</taxon>
        <taxon>Saccharomycetes</taxon>
        <taxon>Saccharomycetales</taxon>
        <taxon>Saccharomycetaceae</taxon>
        <taxon>Zygosaccharomyces</taxon>
    </lineage>
</organism>
<name>A0A1Q2ZSV7_ZYGRO</name>
<keyword evidence="1" id="KW-0853">WD repeat</keyword>
<evidence type="ECO:0000256" key="1">
    <source>
        <dbReference type="PROSITE-ProRule" id="PRU00221"/>
    </source>
</evidence>
<dbReference type="EMBL" id="BDGX01000001">
    <property type="protein sequence ID" value="GAV46551.1"/>
    <property type="molecule type" value="Genomic_DNA"/>
</dbReference>
<accession>A0A1Q2ZSV7</accession>
<dbReference type="GO" id="GO:0006283">
    <property type="term" value="P:transcription-coupled nucleotide-excision repair"/>
    <property type="evidence" value="ECO:0007669"/>
    <property type="project" value="InterPro"/>
</dbReference>
<reference evidence="2 3" key="1">
    <citation type="submission" date="2016-08" db="EMBL/GenBank/DDBJ databases">
        <title>Draft genome sequence of allopolyploid Zygosaccharomyces rouxii.</title>
        <authorList>
            <person name="Watanabe J."/>
            <person name="Uehara K."/>
            <person name="Mogi Y."/>
            <person name="Tsukioka Y."/>
        </authorList>
    </citation>
    <scope>NUCLEOTIDE SEQUENCE [LARGE SCALE GENOMIC DNA]</scope>
    <source>
        <strain evidence="2 3">NBRC 110957</strain>
    </source>
</reference>
<dbReference type="PANTHER" id="PTHR46202:SF1">
    <property type="entry name" value="DNA EXCISION REPAIR PROTEIN ERCC-8"/>
    <property type="match status" value="1"/>
</dbReference>
<dbReference type="OrthoDB" id="361494at2759"/>
<dbReference type="OMA" id="WNSEGSE"/>